<evidence type="ECO:0000256" key="7">
    <source>
        <dbReference type="SAM" id="SignalP"/>
    </source>
</evidence>
<evidence type="ECO:0000313" key="9">
    <source>
        <dbReference type="Proteomes" id="UP000321497"/>
    </source>
</evidence>
<dbReference type="RefSeq" id="WP_111845588.1">
    <property type="nucleotide sequence ID" value="NZ_UEGI01000021.1"/>
</dbReference>
<comment type="caution">
    <text evidence="8">The sequence shown here is derived from an EMBL/GenBank/DDBJ whole genome shotgun (WGS) entry which is preliminary data.</text>
</comment>
<evidence type="ECO:0000256" key="1">
    <source>
        <dbReference type="ARBA" id="ARBA00004236"/>
    </source>
</evidence>
<gene>
    <name evidence="8" type="ORF">ESU54_08920</name>
</gene>
<proteinExistence type="inferred from homology"/>
<comment type="subcellular location">
    <subcellularLocation>
        <location evidence="1">Cell membrane</location>
    </subcellularLocation>
</comment>
<sequence length="137" mass="14276">MKRKKMKFLPTVLILLLMTIMISCNKDDDSGSSGGNSKTVKYELSGTYSGTLTIVYINGDGVNQVVDNVSLPWSKEVVITAADPVALVLQAGSTVGGFGQANESMTGTIKVGGVVKKNGSVNSTSIGFIDLGISTLL</sequence>
<dbReference type="Pfam" id="PF05423">
    <property type="entry name" value="Mycobact_memb"/>
    <property type="match status" value="1"/>
</dbReference>
<dbReference type="InterPro" id="IPR038468">
    <property type="entry name" value="MmpS_C"/>
</dbReference>
<evidence type="ECO:0000256" key="3">
    <source>
        <dbReference type="ARBA" id="ARBA00022475"/>
    </source>
</evidence>
<evidence type="ECO:0000313" key="8">
    <source>
        <dbReference type="EMBL" id="TXD73249.1"/>
    </source>
</evidence>
<comment type="similarity">
    <text evidence="2">Belongs to the MmpS family.</text>
</comment>
<dbReference type="Proteomes" id="UP000321497">
    <property type="component" value="Unassembled WGS sequence"/>
</dbReference>
<dbReference type="Gene3D" id="2.60.40.2880">
    <property type="entry name" value="MmpS1-5, C-terminal soluble domain"/>
    <property type="match status" value="1"/>
</dbReference>
<dbReference type="OrthoDB" id="1377205at2"/>
<keyword evidence="5" id="KW-1133">Transmembrane helix</keyword>
<evidence type="ECO:0000256" key="2">
    <source>
        <dbReference type="ARBA" id="ARBA00007531"/>
    </source>
</evidence>
<evidence type="ECO:0000256" key="5">
    <source>
        <dbReference type="ARBA" id="ARBA00022989"/>
    </source>
</evidence>
<keyword evidence="3" id="KW-1003">Cell membrane</keyword>
<dbReference type="GO" id="GO:0005886">
    <property type="term" value="C:plasma membrane"/>
    <property type="evidence" value="ECO:0007669"/>
    <property type="project" value="UniProtKB-SubCell"/>
</dbReference>
<keyword evidence="9" id="KW-1185">Reference proteome</keyword>
<dbReference type="AlphaFoldDB" id="A0A5C6YZZ3"/>
<dbReference type="PROSITE" id="PS51257">
    <property type="entry name" value="PROKAR_LIPOPROTEIN"/>
    <property type="match status" value="1"/>
</dbReference>
<organism evidence="8 9">
    <name type="scientific">Aequorivita antarctica</name>
    <dbReference type="NCBI Taxonomy" id="153266"/>
    <lineage>
        <taxon>Bacteria</taxon>
        <taxon>Pseudomonadati</taxon>
        <taxon>Bacteroidota</taxon>
        <taxon>Flavobacteriia</taxon>
        <taxon>Flavobacteriales</taxon>
        <taxon>Flavobacteriaceae</taxon>
        <taxon>Aequorivita</taxon>
    </lineage>
</organism>
<evidence type="ECO:0008006" key="10">
    <source>
        <dbReference type="Google" id="ProtNLM"/>
    </source>
</evidence>
<keyword evidence="4" id="KW-0812">Transmembrane</keyword>
<evidence type="ECO:0000256" key="6">
    <source>
        <dbReference type="ARBA" id="ARBA00023136"/>
    </source>
</evidence>
<feature type="chain" id="PRO_5022782402" description="MmpS family membrane protein" evidence="7">
    <location>
        <begin position="27"/>
        <end position="137"/>
    </location>
</feature>
<dbReference type="EMBL" id="VORT01000005">
    <property type="protein sequence ID" value="TXD73249.1"/>
    <property type="molecule type" value="Genomic_DNA"/>
</dbReference>
<accession>A0A5C6YZZ3</accession>
<name>A0A5C6YZZ3_9FLAO</name>
<evidence type="ECO:0000256" key="4">
    <source>
        <dbReference type="ARBA" id="ARBA00022692"/>
    </source>
</evidence>
<feature type="signal peptide" evidence="7">
    <location>
        <begin position="1"/>
        <end position="26"/>
    </location>
</feature>
<keyword evidence="6" id="KW-0472">Membrane</keyword>
<protein>
    <recommendedName>
        <fullName evidence="10">MmpS family membrane protein</fullName>
    </recommendedName>
</protein>
<keyword evidence="7" id="KW-0732">Signal</keyword>
<reference evidence="8 9" key="1">
    <citation type="submission" date="2019-08" db="EMBL/GenBank/DDBJ databases">
        <title>Genome of Aequorivita antarctica SW49 (type strain).</title>
        <authorList>
            <person name="Bowman J.P."/>
        </authorList>
    </citation>
    <scope>NUCLEOTIDE SEQUENCE [LARGE SCALE GENOMIC DNA]</scope>
    <source>
        <strain evidence="8 9">SW49</strain>
    </source>
</reference>
<dbReference type="InterPro" id="IPR008693">
    <property type="entry name" value="MmpS"/>
</dbReference>